<name>A1CLH1_ASPCL</name>
<dbReference type="AlphaFoldDB" id="A1CLH1"/>
<dbReference type="Proteomes" id="UP000006701">
    <property type="component" value="Unassembled WGS sequence"/>
</dbReference>
<dbReference type="KEGG" id="act:ACLA_042170"/>
<dbReference type="HOGENOM" id="CLU_3124681_0_0_1"/>
<accession>A1CLH1</accession>
<evidence type="ECO:0000313" key="1">
    <source>
        <dbReference type="EMBL" id="EAW09995.1"/>
    </source>
</evidence>
<sequence>MAICEGCFDEQGTKYYVSKLVNGTYVYMDEYYCDRCARSRGRKKYLIVRV</sequence>
<dbReference type="GeneID" id="4703574"/>
<protein>
    <submittedName>
        <fullName evidence="1">Uncharacterized protein</fullName>
    </submittedName>
</protein>
<dbReference type="EMBL" id="DS027056">
    <property type="protein sequence ID" value="EAW09995.1"/>
    <property type="molecule type" value="Genomic_DNA"/>
</dbReference>
<reference evidence="1 2" key="1">
    <citation type="journal article" date="2008" name="PLoS Genet.">
        <title>Genomic islands in the pathogenic filamentous fungus Aspergillus fumigatus.</title>
        <authorList>
            <person name="Fedorova N.D."/>
            <person name="Khaldi N."/>
            <person name="Joardar V.S."/>
            <person name="Maiti R."/>
            <person name="Amedeo P."/>
            <person name="Anderson M.J."/>
            <person name="Crabtree J."/>
            <person name="Silva J.C."/>
            <person name="Badger J.H."/>
            <person name="Albarraq A."/>
            <person name="Angiuoli S."/>
            <person name="Bussey H."/>
            <person name="Bowyer P."/>
            <person name="Cotty P.J."/>
            <person name="Dyer P.S."/>
            <person name="Egan A."/>
            <person name="Galens K."/>
            <person name="Fraser-Liggett C.M."/>
            <person name="Haas B.J."/>
            <person name="Inman J.M."/>
            <person name="Kent R."/>
            <person name="Lemieux S."/>
            <person name="Malavazi I."/>
            <person name="Orvis J."/>
            <person name="Roemer T."/>
            <person name="Ronning C.M."/>
            <person name="Sundaram J.P."/>
            <person name="Sutton G."/>
            <person name="Turner G."/>
            <person name="Venter J.C."/>
            <person name="White O.R."/>
            <person name="Whitty B.R."/>
            <person name="Youngman P."/>
            <person name="Wolfe K.H."/>
            <person name="Goldman G.H."/>
            <person name="Wortman J.R."/>
            <person name="Jiang B."/>
            <person name="Denning D.W."/>
            <person name="Nierman W.C."/>
        </authorList>
    </citation>
    <scope>NUCLEOTIDE SEQUENCE [LARGE SCALE GENOMIC DNA]</scope>
    <source>
        <strain evidence="2">ATCC 1007 / CBS 513.65 / DSM 816 / NCTC 3887 / NRRL 1</strain>
    </source>
</reference>
<gene>
    <name evidence="1" type="ORF">ACLA_042170</name>
</gene>
<proteinExistence type="predicted"/>
<organism evidence="1 2">
    <name type="scientific">Aspergillus clavatus (strain ATCC 1007 / CBS 513.65 / DSM 816 / NCTC 3887 / NRRL 1 / QM 1276 / 107)</name>
    <dbReference type="NCBI Taxonomy" id="344612"/>
    <lineage>
        <taxon>Eukaryota</taxon>
        <taxon>Fungi</taxon>
        <taxon>Dikarya</taxon>
        <taxon>Ascomycota</taxon>
        <taxon>Pezizomycotina</taxon>
        <taxon>Eurotiomycetes</taxon>
        <taxon>Eurotiomycetidae</taxon>
        <taxon>Eurotiales</taxon>
        <taxon>Aspergillaceae</taxon>
        <taxon>Aspergillus</taxon>
        <taxon>Aspergillus subgen. Fumigati</taxon>
    </lineage>
</organism>
<dbReference type="RefSeq" id="XP_001271421.1">
    <property type="nucleotide sequence ID" value="XM_001271420.1"/>
</dbReference>
<dbReference type="VEuPathDB" id="FungiDB:ACLA_042170"/>
<keyword evidence="2" id="KW-1185">Reference proteome</keyword>
<evidence type="ECO:0000313" key="2">
    <source>
        <dbReference type="Proteomes" id="UP000006701"/>
    </source>
</evidence>